<keyword evidence="3" id="KW-0274">FAD</keyword>
<feature type="domain" description="FAD-binding" evidence="6">
    <location>
        <begin position="7"/>
        <end position="348"/>
    </location>
</feature>
<keyword evidence="5" id="KW-0503">Monooxygenase</keyword>
<dbReference type="EMBL" id="CP002880">
    <property type="protein sequence ID" value="AEI82903.1"/>
    <property type="molecule type" value="Genomic_DNA"/>
</dbReference>
<dbReference type="PANTHER" id="PTHR13789:SF318">
    <property type="entry name" value="GERANYLGERANYL DIPHOSPHATE REDUCTASE"/>
    <property type="match status" value="1"/>
</dbReference>
<evidence type="ECO:0000256" key="1">
    <source>
        <dbReference type="ARBA" id="ARBA00001974"/>
    </source>
</evidence>
<gene>
    <name evidence="7" type="primary">xlnD</name>
    <name evidence="7" type="ordered locus">CNE_BB2p00890</name>
</gene>
<dbReference type="GeneID" id="34307637"/>
<dbReference type="AlphaFoldDB" id="F8GYG2"/>
<protein>
    <submittedName>
        <fullName evidence="7">3-hydroxybenzoate 6-hydroxylase XlnD</fullName>
        <ecNumber evidence="7">1.14.13.24</ecNumber>
    </submittedName>
</protein>
<name>F8GYG2_CUPNN</name>
<evidence type="ECO:0000313" key="7">
    <source>
        <dbReference type="EMBL" id="AEI82903.1"/>
    </source>
</evidence>
<accession>F8GYG2</accession>
<dbReference type="GO" id="GO:0018669">
    <property type="term" value="F:3-hydroxybenzoate 6-monooxygenase activity"/>
    <property type="evidence" value="ECO:0007669"/>
    <property type="project" value="UniProtKB-EC"/>
</dbReference>
<evidence type="ECO:0000256" key="2">
    <source>
        <dbReference type="ARBA" id="ARBA00022630"/>
    </source>
</evidence>
<dbReference type="Proteomes" id="UP000006798">
    <property type="component" value="Plasmid pBB2"/>
</dbReference>
<dbReference type="Gene3D" id="3.50.50.60">
    <property type="entry name" value="FAD/NAD(P)-binding domain"/>
    <property type="match status" value="1"/>
</dbReference>
<keyword evidence="2" id="KW-0285">Flavoprotein</keyword>
<dbReference type="SUPFAM" id="SSF51905">
    <property type="entry name" value="FAD/NAD(P)-binding domain"/>
    <property type="match status" value="1"/>
</dbReference>
<dbReference type="SUPFAM" id="SSF54373">
    <property type="entry name" value="FAD-linked reductases, C-terminal domain"/>
    <property type="match status" value="1"/>
</dbReference>
<proteinExistence type="predicted"/>
<comment type="cofactor">
    <cofactor evidence="1">
        <name>FAD</name>
        <dbReference type="ChEBI" id="CHEBI:57692"/>
    </cofactor>
</comment>
<evidence type="ECO:0000256" key="4">
    <source>
        <dbReference type="ARBA" id="ARBA00023002"/>
    </source>
</evidence>
<dbReference type="RefSeq" id="WP_013954186.1">
    <property type="nucleotide sequence ID" value="NC_015724.1"/>
</dbReference>
<organism evidence="7 8">
    <name type="scientific">Cupriavidus necator (strain ATCC 43291 / DSM 13513 / CCUG 52238 / LMG 8453 / N-1)</name>
    <name type="common">Ralstonia eutropha</name>
    <dbReference type="NCBI Taxonomy" id="1042878"/>
    <lineage>
        <taxon>Bacteria</taxon>
        <taxon>Pseudomonadati</taxon>
        <taxon>Pseudomonadota</taxon>
        <taxon>Betaproteobacteria</taxon>
        <taxon>Burkholderiales</taxon>
        <taxon>Burkholderiaceae</taxon>
        <taxon>Cupriavidus</taxon>
    </lineage>
</organism>
<geneLocation type="plasmid" evidence="7 8">
    <name>pBB2</name>
</geneLocation>
<dbReference type="PRINTS" id="PR00420">
    <property type="entry name" value="RNGMNOXGNASE"/>
</dbReference>
<dbReference type="EC" id="1.14.13.24" evidence="7"/>
<keyword evidence="4 7" id="KW-0560">Oxidoreductase</keyword>
<dbReference type="PANTHER" id="PTHR13789">
    <property type="entry name" value="MONOOXYGENASE"/>
    <property type="match status" value="1"/>
</dbReference>
<dbReference type="InterPro" id="IPR002938">
    <property type="entry name" value="FAD-bd"/>
</dbReference>
<dbReference type="GO" id="GO:0071949">
    <property type="term" value="F:FAD binding"/>
    <property type="evidence" value="ECO:0007669"/>
    <property type="project" value="InterPro"/>
</dbReference>
<evidence type="ECO:0000313" key="8">
    <source>
        <dbReference type="Proteomes" id="UP000006798"/>
    </source>
</evidence>
<evidence type="ECO:0000256" key="5">
    <source>
        <dbReference type="ARBA" id="ARBA00023033"/>
    </source>
</evidence>
<evidence type="ECO:0000256" key="3">
    <source>
        <dbReference type="ARBA" id="ARBA00022827"/>
    </source>
</evidence>
<dbReference type="KEGG" id="cnc:CNE_BB2p00890"/>
<reference evidence="7 8" key="1">
    <citation type="journal article" date="2011" name="J. Bacteriol.">
        <title>Complete genome sequence of the type strain Cupriavidus necator N-1.</title>
        <authorList>
            <person name="Poehlein A."/>
            <person name="Kusian B."/>
            <person name="Friedrich B."/>
            <person name="Daniel R."/>
            <person name="Bowien B."/>
        </authorList>
    </citation>
    <scope>NUCLEOTIDE SEQUENCE [LARGE SCALE GENOMIC DNA]</scope>
    <source>
        <strain evidence="8">ATCC 43291 / DSM 13513 / CCUG 52238 / LMG 8453 / N-1</strain>
        <plasmid evidence="7 8">pBB2</plasmid>
    </source>
</reference>
<sequence>MNDSNKIQTLIVGGGIGGLATALALAQSGRTAHVLERAAQFSEVGAGLQLAPNASRMLDRLGVLDAVWQSAVFPRQLVWMDAMSGRRLTALDLGASFRHAYGYPYLVMHRSDLLAALLAACQRDARITLETSRDVVAVQDMGDGAEVRCADGSVYRCQALIGADGLHSTVRRMIADDGAPVCSEYVAYRGTLPIENMPEHAGLDNVVMWTGHAMHLVQYPVRRGELYNQVAVFRSDRFDPSTDDWGTVDELEARFANACAPVRDAISLIHTNRRWPMYDRDPIADWTRNRIALLGDAAHPMLQYLAQGAAQAIEDAGTLADALTRHASDVPGGLLAYQEARRLRTARVQLTARWFGDFIHLGHMGAEVRNALLSAREDDSFAPVDWLYAPRAIATDAAMTGRV</sequence>
<dbReference type="InterPro" id="IPR036188">
    <property type="entry name" value="FAD/NAD-bd_sf"/>
</dbReference>
<evidence type="ECO:0000259" key="6">
    <source>
        <dbReference type="Pfam" id="PF01494"/>
    </source>
</evidence>
<dbReference type="Pfam" id="PF01494">
    <property type="entry name" value="FAD_binding_3"/>
    <property type="match status" value="1"/>
</dbReference>
<dbReference type="InterPro" id="IPR050493">
    <property type="entry name" value="FAD-dep_Monooxygenase_BioMet"/>
</dbReference>
<dbReference type="HOGENOM" id="CLU_009665_19_3_4"/>
<keyword evidence="7" id="KW-0614">Plasmid</keyword>